<reference evidence="3" key="1">
    <citation type="submission" date="2020-05" db="EMBL/GenBank/DDBJ databases">
        <title>Frigoriglobus tundricola gen. nov., sp. nov., a psychrotolerant cellulolytic planctomycete of the family Gemmataceae with two divergent copies of 16S rRNA gene.</title>
        <authorList>
            <person name="Kulichevskaya I.S."/>
            <person name="Ivanova A.A."/>
            <person name="Naumoff D.G."/>
            <person name="Beletsky A.V."/>
            <person name="Rijpstra W.I.C."/>
            <person name="Sinninghe Damste J.S."/>
            <person name="Mardanov A.V."/>
            <person name="Ravin N.V."/>
            <person name="Dedysh S.N."/>
        </authorList>
    </citation>
    <scope>NUCLEOTIDE SEQUENCE [LARGE SCALE GENOMIC DNA]</scope>
    <source>
        <strain evidence="3">PL17</strain>
    </source>
</reference>
<feature type="region of interest" description="Disordered" evidence="1">
    <location>
        <begin position="61"/>
        <end position="108"/>
    </location>
</feature>
<gene>
    <name evidence="2" type="ORF">FTUN_4555</name>
</gene>
<dbReference type="AlphaFoldDB" id="A0A6M5YSG4"/>
<evidence type="ECO:0000256" key="1">
    <source>
        <dbReference type="SAM" id="MobiDB-lite"/>
    </source>
</evidence>
<evidence type="ECO:0000313" key="3">
    <source>
        <dbReference type="Proteomes" id="UP000503447"/>
    </source>
</evidence>
<evidence type="ECO:0000313" key="2">
    <source>
        <dbReference type="EMBL" id="QJW96995.1"/>
    </source>
</evidence>
<sequence>MPGNNQRAAVRCSVGFGVWGLSYVRLPDNIPQLEATETAGNNASALQLDYKQRLLTHFDSRHNTGCADADHTAQLGGDDPDSNPVPNPQRHPTPEALTGHLGADRHTKTVPLVPLIDWQTDTHT</sequence>
<dbReference type="RefSeq" id="WP_171472469.1">
    <property type="nucleotide sequence ID" value="NZ_CP053452.2"/>
</dbReference>
<accession>A0A6M5YSG4</accession>
<keyword evidence="3" id="KW-1185">Reference proteome</keyword>
<proteinExistence type="predicted"/>
<name>A0A6M5YSG4_9BACT</name>
<organism evidence="2 3">
    <name type="scientific">Frigoriglobus tundricola</name>
    <dbReference type="NCBI Taxonomy" id="2774151"/>
    <lineage>
        <taxon>Bacteria</taxon>
        <taxon>Pseudomonadati</taxon>
        <taxon>Planctomycetota</taxon>
        <taxon>Planctomycetia</taxon>
        <taxon>Gemmatales</taxon>
        <taxon>Gemmataceae</taxon>
        <taxon>Frigoriglobus</taxon>
    </lineage>
</organism>
<dbReference type="Proteomes" id="UP000503447">
    <property type="component" value="Chromosome"/>
</dbReference>
<dbReference type="EMBL" id="CP053452">
    <property type="protein sequence ID" value="QJW96995.1"/>
    <property type="molecule type" value="Genomic_DNA"/>
</dbReference>
<protein>
    <submittedName>
        <fullName evidence="2">Uncharacterized protein</fullName>
    </submittedName>
</protein>
<dbReference type="KEGG" id="ftj:FTUN_4555"/>